<feature type="coiled-coil region" evidence="7">
    <location>
        <begin position="163"/>
        <end position="201"/>
    </location>
</feature>
<feature type="region of interest" description="Disordered" evidence="8">
    <location>
        <begin position="1"/>
        <end position="27"/>
    </location>
</feature>
<keyword evidence="2 5" id="KW-0547">Nucleotide-binding</keyword>
<evidence type="ECO:0000313" key="10">
    <source>
        <dbReference type="EMBL" id="KAK7934228.1"/>
    </source>
</evidence>
<evidence type="ECO:0000256" key="4">
    <source>
        <dbReference type="ARBA" id="ARBA00023212"/>
    </source>
</evidence>
<dbReference type="PRINTS" id="PR00380">
    <property type="entry name" value="KINESINHEAVY"/>
</dbReference>
<accession>A0AAW0Q1L2</accession>
<dbReference type="GO" id="GO:0003777">
    <property type="term" value="F:microtubule motor activity"/>
    <property type="evidence" value="ECO:0007669"/>
    <property type="project" value="InterPro"/>
</dbReference>
<keyword evidence="4" id="KW-0963">Cytoplasm</keyword>
<comment type="caution">
    <text evidence="10">The sequence shown here is derived from an EMBL/GenBank/DDBJ whole genome shotgun (WGS) entry which is preliminary data.</text>
</comment>
<dbReference type="GO" id="GO:0005874">
    <property type="term" value="C:microtubule"/>
    <property type="evidence" value="ECO:0007669"/>
    <property type="project" value="UniProtKB-KW"/>
</dbReference>
<dbReference type="InterPro" id="IPR019821">
    <property type="entry name" value="Kinesin_motor_CS"/>
</dbReference>
<feature type="domain" description="Kinesin motor" evidence="9">
    <location>
        <begin position="468"/>
        <end position="732"/>
    </location>
</feature>
<dbReference type="InterPro" id="IPR027640">
    <property type="entry name" value="Kinesin-like_fam"/>
</dbReference>
<keyword evidence="6" id="KW-0493">Microtubule</keyword>
<dbReference type="GO" id="GO:0005524">
    <property type="term" value="F:ATP binding"/>
    <property type="evidence" value="ECO:0007669"/>
    <property type="project" value="UniProtKB-UniRule"/>
</dbReference>
<feature type="region of interest" description="Disordered" evidence="8">
    <location>
        <begin position="348"/>
        <end position="368"/>
    </location>
</feature>
<dbReference type="PROSITE" id="PS00411">
    <property type="entry name" value="KINESIN_MOTOR_1"/>
    <property type="match status" value="1"/>
</dbReference>
<dbReference type="AlphaFoldDB" id="A0AAW0Q1L2"/>
<keyword evidence="3 5" id="KW-0067">ATP-binding</keyword>
<dbReference type="EMBL" id="JBBPFD010000003">
    <property type="protein sequence ID" value="KAK7934228.1"/>
    <property type="molecule type" value="Genomic_DNA"/>
</dbReference>
<protein>
    <recommendedName>
        <fullName evidence="6">Kinesin-like protein</fullName>
    </recommendedName>
</protein>
<dbReference type="InterPro" id="IPR001752">
    <property type="entry name" value="Kinesin_motor_dom"/>
</dbReference>
<evidence type="ECO:0000256" key="6">
    <source>
        <dbReference type="RuleBase" id="RU000394"/>
    </source>
</evidence>
<dbReference type="GO" id="GO:0007018">
    <property type="term" value="P:microtubule-based movement"/>
    <property type="evidence" value="ECO:0007669"/>
    <property type="project" value="InterPro"/>
</dbReference>
<dbReference type="Proteomes" id="UP001460270">
    <property type="component" value="Unassembled WGS sequence"/>
</dbReference>
<comment type="similarity">
    <text evidence="5 6">Belongs to the TRAFAC class myosin-kinesin ATPase superfamily. Kinesin family.</text>
</comment>
<gene>
    <name evidence="10" type="ORF">WMY93_005124</name>
</gene>
<evidence type="ECO:0000256" key="5">
    <source>
        <dbReference type="PROSITE-ProRule" id="PRU00283"/>
    </source>
</evidence>
<evidence type="ECO:0000256" key="7">
    <source>
        <dbReference type="SAM" id="Coils"/>
    </source>
</evidence>
<feature type="coiled-coil region" evidence="7">
    <location>
        <begin position="237"/>
        <end position="293"/>
    </location>
</feature>
<dbReference type="PROSITE" id="PS50067">
    <property type="entry name" value="KINESIN_MOTOR_2"/>
    <property type="match status" value="1"/>
</dbReference>
<feature type="binding site" evidence="5">
    <location>
        <begin position="548"/>
        <end position="555"/>
    </location>
    <ligand>
        <name>ATP</name>
        <dbReference type="ChEBI" id="CHEBI:30616"/>
    </ligand>
</feature>
<evidence type="ECO:0000259" key="9">
    <source>
        <dbReference type="PROSITE" id="PS50067"/>
    </source>
</evidence>
<comment type="subcellular location">
    <subcellularLocation>
        <location evidence="1">Cytoplasm</location>
        <location evidence="1">Cytoskeleton</location>
    </subcellularLocation>
</comment>
<evidence type="ECO:0000256" key="1">
    <source>
        <dbReference type="ARBA" id="ARBA00004245"/>
    </source>
</evidence>
<evidence type="ECO:0000256" key="2">
    <source>
        <dbReference type="ARBA" id="ARBA00022741"/>
    </source>
</evidence>
<dbReference type="InterPro" id="IPR036961">
    <property type="entry name" value="Kinesin_motor_dom_sf"/>
</dbReference>
<organism evidence="10 11">
    <name type="scientific">Mugilogobius chulae</name>
    <name type="common">yellowstripe goby</name>
    <dbReference type="NCBI Taxonomy" id="88201"/>
    <lineage>
        <taxon>Eukaryota</taxon>
        <taxon>Metazoa</taxon>
        <taxon>Chordata</taxon>
        <taxon>Craniata</taxon>
        <taxon>Vertebrata</taxon>
        <taxon>Euteleostomi</taxon>
        <taxon>Actinopterygii</taxon>
        <taxon>Neopterygii</taxon>
        <taxon>Teleostei</taxon>
        <taxon>Neoteleostei</taxon>
        <taxon>Acanthomorphata</taxon>
        <taxon>Gobiaria</taxon>
        <taxon>Gobiiformes</taxon>
        <taxon>Gobioidei</taxon>
        <taxon>Gobiidae</taxon>
        <taxon>Gobionellinae</taxon>
        <taxon>Mugilogobius</taxon>
    </lineage>
</organism>
<dbReference type="SUPFAM" id="SSF52540">
    <property type="entry name" value="P-loop containing nucleoside triphosphate hydrolases"/>
    <property type="match status" value="1"/>
</dbReference>
<dbReference type="Pfam" id="PF00225">
    <property type="entry name" value="Kinesin"/>
    <property type="match status" value="1"/>
</dbReference>
<dbReference type="PANTHER" id="PTHR47972">
    <property type="entry name" value="KINESIN-LIKE PROTEIN KLP-3"/>
    <property type="match status" value="1"/>
</dbReference>
<proteinExistence type="inferred from homology"/>
<name>A0AAW0Q1L2_9GOBI</name>
<dbReference type="InterPro" id="IPR027417">
    <property type="entry name" value="P-loop_NTPase"/>
</dbReference>
<keyword evidence="7" id="KW-0175">Coiled coil</keyword>
<feature type="region of interest" description="Disordered" evidence="8">
    <location>
        <begin position="39"/>
        <end position="78"/>
    </location>
</feature>
<feature type="compositionally biased region" description="Basic and acidic residues" evidence="8">
    <location>
        <begin position="58"/>
        <end position="67"/>
    </location>
</feature>
<evidence type="ECO:0000313" key="11">
    <source>
        <dbReference type="Proteomes" id="UP001460270"/>
    </source>
</evidence>
<dbReference type="SMART" id="SM00129">
    <property type="entry name" value="KISc"/>
    <property type="match status" value="1"/>
</dbReference>
<keyword evidence="4" id="KW-0206">Cytoskeleton</keyword>
<keyword evidence="11" id="KW-1185">Reference proteome</keyword>
<dbReference type="PANTHER" id="PTHR47972:SF16">
    <property type="entry name" value="KINESIN-LIKE PROTEIN"/>
    <property type="match status" value="1"/>
</dbReference>
<evidence type="ECO:0000256" key="8">
    <source>
        <dbReference type="SAM" id="MobiDB-lite"/>
    </source>
</evidence>
<dbReference type="GO" id="GO:0008017">
    <property type="term" value="F:microtubule binding"/>
    <property type="evidence" value="ECO:0007669"/>
    <property type="project" value="InterPro"/>
</dbReference>
<dbReference type="Gene3D" id="3.40.850.10">
    <property type="entry name" value="Kinesin motor domain"/>
    <property type="match status" value="1"/>
</dbReference>
<keyword evidence="5 6" id="KW-0505">Motor protein</keyword>
<reference evidence="11" key="1">
    <citation type="submission" date="2024-04" db="EMBL/GenBank/DDBJ databases">
        <title>Salinicola lusitanus LLJ914,a marine bacterium isolated from the Okinawa Trough.</title>
        <authorList>
            <person name="Li J."/>
        </authorList>
    </citation>
    <scope>NUCLEOTIDE SEQUENCE [LARGE SCALE GENOMIC DNA]</scope>
</reference>
<evidence type="ECO:0000256" key="3">
    <source>
        <dbReference type="ARBA" id="ARBA00022840"/>
    </source>
</evidence>
<sequence>MQTDIPVAWEATSPTSEEPGVSPRPIHVKSTAAVLEELPGSVPERREDRPHPKAHNTQVEHYRENRKGVTKSEPALHAASSQDMKIYIPYESAEMCVTQIAHDIERLESKHREIVKELESSFKATARENQECVAHRIRSHYQNKLISLKKMLQIYQEKVEKKNVDLDKQVVALSAQNRQLLEEQRSERRRSEEEALQWQREKSKIMEMFSNRLDMLHQHQASTLQELQMARQEVGKVQEMLVQSAQAQEAKEAAEAEACNESKTPLEGAKLRLEELKESLYKREREITELLESQSPVPPVPLPPCTVLLSRVIQKANAVCRASDESKALLAHMIEENQINLKQSQNKLSQLETEGGDKDRSEENESQLSLLQETVKELEVSQLALFCIKTGQVPAIRECDAITELEDILGQGTIQTLEGVKRFAEKFVVLQDEMKLAKEEKIKIIENYTSERTLRKKYYNMIEDMKGKIRVFCRIRPVNQTEAAQNSAVVVEKIDDFSVNAETPRGPREFQFDKVFSAEATQEDLFQDACRLIQSAIDGYNVCIFAYGQTGSGKTYTMVGDKEKKNPGIMPRSFNAIFDIIRENNTKFEFKVSAYMLELYNDRLQDLFASAGGEGQAQGKRVEIKRNRKGVVFAQGAVTKEASSAQQLYALFQQACANRHIAATKMNVESSRSHLIVGIKVESKNLTNGSVSTGKLSLVDLAGSERAAKTGAKDHKLKEANSINKSLSALGM</sequence>